<dbReference type="Proteomes" id="UP001056756">
    <property type="component" value="Chromosome"/>
</dbReference>
<feature type="chain" id="PRO_5039885491" description="Lipoprotein" evidence="1">
    <location>
        <begin position="24"/>
        <end position="162"/>
    </location>
</feature>
<gene>
    <name evidence="2" type="ORF">NAG76_09005</name>
</gene>
<evidence type="ECO:0000313" key="3">
    <source>
        <dbReference type="Proteomes" id="UP001056756"/>
    </source>
</evidence>
<evidence type="ECO:0000256" key="1">
    <source>
        <dbReference type="SAM" id="SignalP"/>
    </source>
</evidence>
<keyword evidence="1" id="KW-0732">Signal</keyword>
<accession>A0A9J6ZJF2</accession>
<dbReference type="AlphaFoldDB" id="A0A9J6ZJF2"/>
<dbReference type="EMBL" id="CP097899">
    <property type="protein sequence ID" value="URN96333.1"/>
    <property type="molecule type" value="Genomic_DNA"/>
</dbReference>
<sequence>MKLSRYVVGTLLCFILTSCSTQSSTNNTFVASIYNVNLDDSLQTLKEIVDQSDYIVIGEIIGSLMNEETIDQVSIKVLDQYKGMEDKVGQVMNIHSTKVLSHEGMAYLLFISENKLNDNGNIRYESHAHPNPILNNRFIDGPFNNMSFKDIRRDVICCVESV</sequence>
<organism evidence="2 3">
    <name type="scientific">Candidatus Pristimantibacillus lignocellulolyticus</name>
    <dbReference type="NCBI Taxonomy" id="2994561"/>
    <lineage>
        <taxon>Bacteria</taxon>
        <taxon>Bacillati</taxon>
        <taxon>Bacillota</taxon>
        <taxon>Bacilli</taxon>
        <taxon>Bacillales</taxon>
        <taxon>Paenibacillaceae</taxon>
        <taxon>Candidatus Pristimantibacillus</taxon>
    </lineage>
</organism>
<proteinExistence type="predicted"/>
<evidence type="ECO:0008006" key="4">
    <source>
        <dbReference type="Google" id="ProtNLM"/>
    </source>
</evidence>
<name>A0A9J6ZJF2_9BACL</name>
<evidence type="ECO:0000313" key="2">
    <source>
        <dbReference type="EMBL" id="URN96333.1"/>
    </source>
</evidence>
<feature type="signal peptide" evidence="1">
    <location>
        <begin position="1"/>
        <end position="23"/>
    </location>
</feature>
<reference evidence="2" key="1">
    <citation type="submission" date="2022-05" db="EMBL/GenBank/DDBJ databases">
        <title>Novel bacterial taxa in a minimal lignocellulolytic consortium and its capacity to transform plastics disclosed by genome-resolved metagenomics.</title>
        <authorList>
            <person name="Rodriguez C.A.D."/>
            <person name="Diaz-Garcia L."/>
            <person name="Herrera K."/>
            <person name="Tarazona N.A."/>
            <person name="Sproer C."/>
            <person name="Overmann J."/>
            <person name="Jimenez D.J."/>
        </authorList>
    </citation>
    <scope>NUCLEOTIDE SEQUENCE</scope>
    <source>
        <strain evidence="2">MAG5</strain>
    </source>
</reference>
<dbReference type="PROSITE" id="PS51257">
    <property type="entry name" value="PROKAR_LIPOPROTEIN"/>
    <property type="match status" value="1"/>
</dbReference>
<dbReference type="KEGG" id="plig:NAG76_09005"/>
<protein>
    <recommendedName>
        <fullName evidence="4">Lipoprotein</fullName>
    </recommendedName>
</protein>